<protein>
    <recommendedName>
        <fullName evidence="6">RNA polymerase sigma factor</fullName>
    </recommendedName>
</protein>
<dbReference type="InterPro" id="IPR013324">
    <property type="entry name" value="RNA_pol_sigma_r3/r4-like"/>
</dbReference>
<comment type="caution">
    <text evidence="9">The sequence shown here is derived from an EMBL/GenBank/DDBJ whole genome shotgun (WGS) entry which is preliminary data.</text>
</comment>
<dbReference type="InterPro" id="IPR000838">
    <property type="entry name" value="RNA_pol_sigma70_ECF_CS"/>
</dbReference>
<accession>A0A932I0N5</accession>
<reference evidence="9" key="1">
    <citation type="submission" date="2020-07" db="EMBL/GenBank/DDBJ databases">
        <title>Huge and variable diversity of episymbiotic CPR bacteria and DPANN archaea in groundwater ecosystems.</title>
        <authorList>
            <person name="He C.Y."/>
            <person name="Keren R."/>
            <person name="Whittaker M."/>
            <person name="Farag I.F."/>
            <person name="Doudna J."/>
            <person name="Cate J.H.D."/>
            <person name="Banfield J.F."/>
        </authorList>
    </citation>
    <scope>NUCLEOTIDE SEQUENCE</scope>
    <source>
        <strain evidence="9">NC_groundwater_763_Ag_S-0.2um_68_21</strain>
    </source>
</reference>
<dbReference type="Pfam" id="PF08281">
    <property type="entry name" value="Sigma70_r4_2"/>
    <property type="match status" value="1"/>
</dbReference>
<dbReference type="PROSITE" id="PS01063">
    <property type="entry name" value="SIGMA70_ECF"/>
    <property type="match status" value="1"/>
</dbReference>
<organism evidence="9 10">
    <name type="scientific">Tectimicrobiota bacterium</name>
    <dbReference type="NCBI Taxonomy" id="2528274"/>
    <lineage>
        <taxon>Bacteria</taxon>
        <taxon>Pseudomonadati</taxon>
        <taxon>Nitrospinota/Tectimicrobiota group</taxon>
        <taxon>Candidatus Tectimicrobiota</taxon>
    </lineage>
</organism>
<keyword evidence="4 6" id="KW-0238">DNA-binding</keyword>
<keyword evidence="2 6" id="KW-0805">Transcription regulation</keyword>
<dbReference type="InterPro" id="IPR039425">
    <property type="entry name" value="RNA_pol_sigma-70-like"/>
</dbReference>
<keyword evidence="3 6" id="KW-0731">Sigma factor</keyword>
<evidence type="ECO:0000313" key="10">
    <source>
        <dbReference type="Proteomes" id="UP000782312"/>
    </source>
</evidence>
<evidence type="ECO:0000256" key="2">
    <source>
        <dbReference type="ARBA" id="ARBA00023015"/>
    </source>
</evidence>
<dbReference type="GO" id="GO:0016987">
    <property type="term" value="F:sigma factor activity"/>
    <property type="evidence" value="ECO:0007669"/>
    <property type="project" value="UniProtKB-KW"/>
</dbReference>
<dbReference type="CDD" id="cd06171">
    <property type="entry name" value="Sigma70_r4"/>
    <property type="match status" value="1"/>
</dbReference>
<comment type="similarity">
    <text evidence="1 6">Belongs to the sigma-70 factor family. ECF subfamily.</text>
</comment>
<dbReference type="InterPro" id="IPR036388">
    <property type="entry name" value="WH-like_DNA-bd_sf"/>
</dbReference>
<evidence type="ECO:0000256" key="3">
    <source>
        <dbReference type="ARBA" id="ARBA00023082"/>
    </source>
</evidence>
<dbReference type="InterPro" id="IPR013249">
    <property type="entry name" value="RNA_pol_sigma70_r4_t2"/>
</dbReference>
<dbReference type="InterPro" id="IPR013325">
    <property type="entry name" value="RNA_pol_sigma_r2"/>
</dbReference>
<evidence type="ECO:0000259" key="8">
    <source>
        <dbReference type="Pfam" id="PF08281"/>
    </source>
</evidence>
<feature type="domain" description="RNA polymerase sigma factor 70 region 4 type 2" evidence="8">
    <location>
        <begin position="115"/>
        <end position="167"/>
    </location>
</feature>
<dbReference type="GO" id="GO:0006352">
    <property type="term" value="P:DNA-templated transcription initiation"/>
    <property type="evidence" value="ECO:0007669"/>
    <property type="project" value="InterPro"/>
</dbReference>
<evidence type="ECO:0000256" key="6">
    <source>
        <dbReference type="RuleBase" id="RU000716"/>
    </source>
</evidence>
<dbReference type="Gene3D" id="1.10.10.10">
    <property type="entry name" value="Winged helix-like DNA-binding domain superfamily/Winged helix DNA-binding domain"/>
    <property type="match status" value="1"/>
</dbReference>
<dbReference type="GO" id="GO:0003677">
    <property type="term" value="F:DNA binding"/>
    <property type="evidence" value="ECO:0007669"/>
    <property type="project" value="UniProtKB-KW"/>
</dbReference>
<dbReference type="PANTHER" id="PTHR43133:SF59">
    <property type="entry name" value="ECF RNA POLYMERASE SIGMA FACTOR SIGR"/>
    <property type="match status" value="1"/>
</dbReference>
<dbReference type="NCBIfam" id="TIGR02937">
    <property type="entry name" value="sigma70-ECF"/>
    <property type="match status" value="1"/>
</dbReference>
<dbReference type="SUPFAM" id="SSF88946">
    <property type="entry name" value="Sigma2 domain of RNA polymerase sigma factors"/>
    <property type="match status" value="1"/>
</dbReference>
<dbReference type="SUPFAM" id="SSF88659">
    <property type="entry name" value="Sigma3 and sigma4 domains of RNA polymerase sigma factors"/>
    <property type="match status" value="1"/>
</dbReference>
<sequence length="178" mass="20011">MDRTEFEPLALEHLDALYRGALRLTGSPEDAQDLVQEVYVRALRFHAQFQAGTNLKAWLFKILKNTYINQYRKNARNPEPLDLDDPAIGLAAAGNPHPASSTGPEAEVLKRLLAEDLEKALSSLPEIFRRVVILSDVEGFSYREIADIEGCPLGTVMSRLHRARRTLQGLLQKYAKNI</sequence>
<dbReference type="Pfam" id="PF04542">
    <property type="entry name" value="Sigma70_r2"/>
    <property type="match status" value="1"/>
</dbReference>
<gene>
    <name evidence="9" type="ORF">HYZ11_13065</name>
</gene>
<dbReference type="InterPro" id="IPR007627">
    <property type="entry name" value="RNA_pol_sigma70_r2"/>
</dbReference>
<dbReference type="Gene3D" id="1.10.1740.10">
    <property type="match status" value="1"/>
</dbReference>
<keyword evidence="5 6" id="KW-0804">Transcription</keyword>
<dbReference type="InterPro" id="IPR014284">
    <property type="entry name" value="RNA_pol_sigma-70_dom"/>
</dbReference>
<evidence type="ECO:0000259" key="7">
    <source>
        <dbReference type="Pfam" id="PF04542"/>
    </source>
</evidence>
<evidence type="ECO:0000256" key="4">
    <source>
        <dbReference type="ARBA" id="ARBA00023125"/>
    </source>
</evidence>
<dbReference type="PANTHER" id="PTHR43133">
    <property type="entry name" value="RNA POLYMERASE ECF-TYPE SIGMA FACTO"/>
    <property type="match status" value="1"/>
</dbReference>
<evidence type="ECO:0000256" key="1">
    <source>
        <dbReference type="ARBA" id="ARBA00010641"/>
    </source>
</evidence>
<evidence type="ECO:0000313" key="9">
    <source>
        <dbReference type="EMBL" id="MBI3128528.1"/>
    </source>
</evidence>
<dbReference type="Proteomes" id="UP000782312">
    <property type="component" value="Unassembled WGS sequence"/>
</dbReference>
<dbReference type="AlphaFoldDB" id="A0A932I0N5"/>
<proteinExistence type="inferred from homology"/>
<feature type="domain" description="RNA polymerase sigma-70 region 2" evidence="7">
    <location>
        <begin position="11"/>
        <end position="76"/>
    </location>
</feature>
<evidence type="ECO:0000256" key="5">
    <source>
        <dbReference type="ARBA" id="ARBA00023163"/>
    </source>
</evidence>
<dbReference type="EMBL" id="JACPUR010000031">
    <property type="protein sequence ID" value="MBI3128528.1"/>
    <property type="molecule type" value="Genomic_DNA"/>
</dbReference>
<name>A0A932I0N5_UNCTE</name>